<dbReference type="AlphaFoldDB" id="A0A8H3WHT0"/>
<evidence type="ECO:0000313" key="3">
    <source>
        <dbReference type="Proteomes" id="UP000434172"/>
    </source>
</evidence>
<dbReference type="Proteomes" id="UP000434172">
    <property type="component" value="Unassembled WGS sequence"/>
</dbReference>
<feature type="signal peptide" evidence="1">
    <location>
        <begin position="1"/>
        <end position="19"/>
    </location>
</feature>
<proteinExistence type="predicted"/>
<dbReference type="OrthoDB" id="4835951at2759"/>
<dbReference type="EMBL" id="WOWK01000041">
    <property type="protein sequence ID" value="KAF0324842.1"/>
    <property type="molecule type" value="Genomic_DNA"/>
</dbReference>
<evidence type="ECO:0000256" key="1">
    <source>
        <dbReference type="SAM" id="SignalP"/>
    </source>
</evidence>
<keyword evidence="1" id="KW-0732">Signal</keyword>
<evidence type="ECO:0000313" key="2">
    <source>
        <dbReference type="EMBL" id="KAF0324842.1"/>
    </source>
</evidence>
<organism evidence="2 3">
    <name type="scientific">Colletotrichum asianum</name>
    <dbReference type="NCBI Taxonomy" id="702518"/>
    <lineage>
        <taxon>Eukaryota</taxon>
        <taxon>Fungi</taxon>
        <taxon>Dikarya</taxon>
        <taxon>Ascomycota</taxon>
        <taxon>Pezizomycotina</taxon>
        <taxon>Sordariomycetes</taxon>
        <taxon>Hypocreomycetidae</taxon>
        <taxon>Glomerellales</taxon>
        <taxon>Glomerellaceae</taxon>
        <taxon>Colletotrichum</taxon>
        <taxon>Colletotrichum gloeosporioides species complex</taxon>
    </lineage>
</organism>
<protein>
    <submittedName>
        <fullName evidence="2">Uncharacterized protein</fullName>
    </submittedName>
</protein>
<keyword evidence="3" id="KW-1185">Reference proteome</keyword>
<name>A0A8H3WHT0_9PEZI</name>
<comment type="caution">
    <text evidence="2">The sequence shown here is derived from an EMBL/GenBank/DDBJ whole genome shotgun (WGS) entry which is preliminary data.</text>
</comment>
<feature type="chain" id="PRO_5034395722" evidence="1">
    <location>
        <begin position="20"/>
        <end position="75"/>
    </location>
</feature>
<sequence>MRFTTLVMAVTACAGFASAGIHPYRKNGAPATPGVPAPGSAWVDKDAQATQDNTWAIEADKSKLVSRRHARDVRA</sequence>
<reference evidence="2 3" key="1">
    <citation type="submission" date="2019-12" db="EMBL/GenBank/DDBJ databases">
        <title>A genome sequence resource for the geographically widespread anthracnose pathogen Colletotrichum asianum.</title>
        <authorList>
            <person name="Meng Y."/>
        </authorList>
    </citation>
    <scope>NUCLEOTIDE SEQUENCE [LARGE SCALE GENOMIC DNA]</scope>
    <source>
        <strain evidence="2 3">ICMP 18580</strain>
    </source>
</reference>
<gene>
    <name evidence="2" type="ORF">GQ607_008013</name>
</gene>
<accession>A0A8H3WHT0</accession>